<keyword evidence="3" id="KW-1185">Reference proteome</keyword>
<accession>A0A8H3JAG1</accession>
<dbReference type="SUPFAM" id="SSF54695">
    <property type="entry name" value="POZ domain"/>
    <property type="match status" value="1"/>
</dbReference>
<sequence length="223" mass="25125">MAPPSSSSPVWSPYKDPDPPKTTLVNSFKELLASGKGSDFTITCRGQTFNVHKVIVCSRSDFFTVACWGDFKETESNRIDLPGDHPTIINKMLDYLYTLDYIDDRVATSPFMNLTVHVLVYGTADKYSIAGLKDLAIEKMEDSLSFFGHLTTANGTQELLTAIKFAWTTTPASDKGMRGPILKHCKEWLDLLLEMEAFKTAMVEIPDMAYDFLAQEVKDRFRR</sequence>
<dbReference type="Proteomes" id="UP000664203">
    <property type="component" value="Unassembled WGS sequence"/>
</dbReference>
<dbReference type="SMART" id="SM00225">
    <property type="entry name" value="BTB"/>
    <property type="match status" value="1"/>
</dbReference>
<dbReference type="InterPro" id="IPR000210">
    <property type="entry name" value="BTB/POZ_dom"/>
</dbReference>
<organism evidence="2 3">
    <name type="scientific">Alectoria fallacina</name>
    <dbReference type="NCBI Taxonomy" id="1903189"/>
    <lineage>
        <taxon>Eukaryota</taxon>
        <taxon>Fungi</taxon>
        <taxon>Dikarya</taxon>
        <taxon>Ascomycota</taxon>
        <taxon>Pezizomycotina</taxon>
        <taxon>Lecanoromycetes</taxon>
        <taxon>OSLEUM clade</taxon>
        <taxon>Lecanoromycetidae</taxon>
        <taxon>Lecanorales</taxon>
        <taxon>Lecanorineae</taxon>
        <taxon>Parmeliaceae</taxon>
        <taxon>Alectoria</taxon>
    </lineage>
</organism>
<evidence type="ECO:0000259" key="1">
    <source>
        <dbReference type="PROSITE" id="PS50097"/>
    </source>
</evidence>
<dbReference type="OrthoDB" id="6359816at2759"/>
<feature type="domain" description="BTB" evidence="1">
    <location>
        <begin position="38"/>
        <end position="98"/>
    </location>
</feature>
<dbReference type="PANTHER" id="PTHR47843">
    <property type="entry name" value="BTB DOMAIN-CONTAINING PROTEIN-RELATED"/>
    <property type="match status" value="1"/>
</dbReference>
<gene>
    <name evidence="2" type="ORF">ALECFALPRED_000735</name>
</gene>
<dbReference type="Gene3D" id="3.30.710.10">
    <property type="entry name" value="Potassium Channel Kv1.1, Chain A"/>
    <property type="match status" value="1"/>
</dbReference>
<protein>
    <recommendedName>
        <fullName evidence="1">BTB domain-containing protein</fullName>
    </recommendedName>
</protein>
<dbReference type="AlphaFoldDB" id="A0A8H3JAG1"/>
<dbReference type="InterPro" id="IPR011333">
    <property type="entry name" value="SKP1/BTB/POZ_sf"/>
</dbReference>
<evidence type="ECO:0000313" key="2">
    <source>
        <dbReference type="EMBL" id="CAF9943590.1"/>
    </source>
</evidence>
<comment type="caution">
    <text evidence="2">The sequence shown here is derived from an EMBL/GenBank/DDBJ whole genome shotgun (WGS) entry which is preliminary data.</text>
</comment>
<reference evidence="2" key="1">
    <citation type="submission" date="2021-03" db="EMBL/GenBank/DDBJ databases">
        <authorList>
            <person name="Tagirdzhanova G."/>
        </authorList>
    </citation>
    <scope>NUCLEOTIDE SEQUENCE</scope>
</reference>
<dbReference type="PROSITE" id="PS50097">
    <property type="entry name" value="BTB"/>
    <property type="match status" value="1"/>
</dbReference>
<dbReference type="PANTHER" id="PTHR47843:SF5">
    <property type="entry name" value="BTB_POZ DOMAIN PROTEIN"/>
    <property type="match status" value="1"/>
</dbReference>
<proteinExistence type="predicted"/>
<name>A0A8H3JAG1_9LECA</name>
<dbReference type="Pfam" id="PF00651">
    <property type="entry name" value="BTB"/>
    <property type="match status" value="1"/>
</dbReference>
<dbReference type="CDD" id="cd18186">
    <property type="entry name" value="BTB_POZ_ZBTB_KLHL-like"/>
    <property type="match status" value="1"/>
</dbReference>
<dbReference type="EMBL" id="CAJPDR010001130">
    <property type="protein sequence ID" value="CAF9943590.1"/>
    <property type="molecule type" value="Genomic_DNA"/>
</dbReference>
<evidence type="ECO:0000313" key="3">
    <source>
        <dbReference type="Proteomes" id="UP000664203"/>
    </source>
</evidence>